<dbReference type="NCBIfam" id="TIGR04183">
    <property type="entry name" value="Por_Secre_tail"/>
    <property type="match status" value="1"/>
</dbReference>
<organism evidence="4 5">
    <name type="scientific">Eiseniibacteriota bacterium</name>
    <dbReference type="NCBI Taxonomy" id="2212470"/>
    <lineage>
        <taxon>Bacteria</taxon>
        <taxon>Candidatus Eiseniibacteriota</taxon>
    </lineage>
</organism>
<dbReference type="InterPro" id="IPR025965">
    <property type="entry name" value="FlgD/Vpr_Ig-like"/>
</dbReference>
<dbReference type="Gene3D" id="3.10.170.10">
    <property type="match status" value="1"/>
</dbReference>
<evidence type="ECO:0000256" key="1">
    <source>
        <dbReference type="SAM" id="Phobius"/>
    </source>
</evidence>
<dbReference type="PANTHER" id="PTHR33794:SF1">
    <property type="entry name" value="BACILLOLYSIN"/>
    <property type="match status" value="1"/>
</dbReference>
<evidence type="ECO:0000313" key="5">
    <source>
        <dbReference type="Proteomes" id="UP000777784"/>
    </source>
</evidence>
<dbReference type="Pfam" id="PF01447">
    <property type="entry name" value="Peptidase_M4"/>
    <property type="match status" value="1"/>
</dbReference>
<dbReference type="Gene3D" id="2.60.40.4070">
    <property type="match status" value="1"/>
</dbReference>
<dbReference type="InterPro" id="IPR026444">
    <property type="entry name" value="Secre_tail"/>
</dbReference>
<feature type="domain" description="FlgD/Vpr Ig-like" evidence="3">
    <location>
        <begin position="929"/>
        <end position="989"/>
    </location>
</feature>
<accession>A0A948W3Y9</accession>
<feature type="domain" description="Peptidase M4" evidence="2">
    <location>
        <begin position="416"/>
        <end position="461"/>
    </location>
</feature>
<comment type="caution">
    <text evidence="4">The sequence shown here is derived from an EMBL/GenBank/DDBJ whole genome shotgun (WGS) entry which is preliminary data.</text>
</comment>
<dbReference type="AlphaFoldDB" id="A0A948W3Y9"/>
<sequence length="1005" mass="109732">MSTYQHVISQTLGRGLVRGSFLLAILAVFAAPVLGFAPIETPPGAEDLLPQGPEMMVRSLGSGVTSLPANLQQKADQRLLRFTREHGGHWKALTWNPITLTPRLISGSGLELGTTILTAEEAEAAARRFVDSSQYLWGLTAAELEVEKTGHGLGKWSVHFRQLVGDYPVIGSRLTVTMTEAGRLYAFGGDLWPGLQATTQSYVNAAEAVSMVRVGLAVRGLASFASHEGEFIKHVVTGILPVSPQSGTLVHRMRSFVKDPVGAWMVDVDAFSGELLQIQNVLRSLDFTGTVTGEAEIYGYCDGVTTNPFELLYILVDGVGIDSTAADGSYTIPFTGTEPESIKVGLSGSYVTTFNVQGPDAQIADEITPGVPYNIFWDDSNSRVDERDVFIHTTGIHEHVKSADENWTDLDYPLPAHVNIDAFCNAFWNGESINFYHEENDCANTGRLGDVIAHEYGHGVTTFLYGATQPPTDMHEANSDVHGNTYSNNPIVGPGFYLASCEEGIRNSDNDLVWPFDLTGEGHHDGQILAGFHWDIWESLQLKLGEEAGKARALEIWHFARILGLPMIQPDQVWWTLIADDDDGNIENGTPNFDEICAAAEHHGFECPEAFDAVVIRHAPNANVAMPDGGGLTLYATIYSFVDEINPDSVMVYYRGEGDGGVFNSVVMAPAVEENEWSAWLPGYPVGSMIEYYIFGADMSHNHLYDPRNAPADYHRTRVVSVYCTFEEDNGWTVGAPDDDATQGIWEKVDPTAASMAGYPIQPGDDATADPGVLCWITGQYAGGYAWDTDADGQTTLTSPIYDFSGYNWIVVGYQRWFQTWGSQAGVMEIDISPDGGSSWTNLSHLEGADYHPHWTIEEHNVTAVLPAYDQIRVRVVMYGLPNPSIDEGGIDEFIIMAGFGDASDVEDPITAAAPLRLALASGNPMASTARIQYSLPSESDIRLRIHNVTGRAVRTLVDGLRPAGLNEVTWDGRDDSGRDIGSGIYFLQLMTPQGSRTERLVRVH</sequence>
<dbReference type="InterPro" id="IPR013856">
    <property type="entry name" value="Peptidase_M4_domain"/>
</dbReference>
<protein>
    <submittedName>
        <fullName evidence="4">T9SS type A sorting domain-containing protein</fullName>
    </submittedName>
</protein>
<reference evidence="4" key="1">
    <citation type="submission" date="2021-05" db="EMBL/GenBank/DDBJ databases">
        <title>Energy efficiency and biological interactions define the core microbiome of deep oligotrophic groundwater.</title>
        <authorList>
            <person name="Mehrshad M."/>
            <person name="Lopez-Fernandez M."/>
            <person name="Bell E."/>
            <person name="Bernier-Latmani R."/>
            <person name="Bertilsson S."/>
            <person name="Dopson M."/>
        </authorList>
    </citation>
    <scope>NUCLEOTIDE SEQUENCE</scope>
    <source>
        <strain evidence="4">Modern_marine.mb.64</strain>
    </source>
</reference>
<keyword evidence="1" id="KW-0472">Membrane</keyword>
<dbReference type="GO" id="GO:0004222">
    <property type="term" value="F:metalloendopeptidase activity"/>
    <property type="evidence" value="ECO:0007669"/>
    <property type="project" value="InterPro"/>
</dbReference>
<dbReference type="EMBL" id="JAHJDP010000069">
    <property type="protein sequence ID" value="MBU2691627.1"/>
    <property type="molecule type" value="Genomic_DNA"/>
</dbReference>
<proteinExistence type="predicted"/>
<feature type="transmembrane region" description="Helical" evidence="1">
    <location>
        <begin position="21"/>
        <end position="39"/>
    </location>
</feature>
<evidence type="ECO:0000259" key="2">
    <source>
        <dbReference type="Pfam" id="PF01447"/>
    </source>
</evidence>
<evidence type="ECO:0000259" key="3">
    <source>
        <dbReference type="Pfam" id="PF13860"/>
    </source>
</evidence>
<dbReference type="SUPFAM" id="SSF55486">
    <property type="entry name" value="Metalloproteases ('zincins'), catalytic domain"/>
    <property type="match status" value="1"/>
</dbReference>
<name>A0A948W3Y9_UNCEI</name>
<keyword evidence="1" id="KW-0812">Transmembrane</keyword>
<dbReference type="InterPro" id="IPR050728">
    <property type="entry name" value="Zinc_Metalloprotease_M4"/>
</dbReference>
<dbReference type="PANTHER" id="PTHR33794">
    <property type="entry name" value="BACILLOLYSIN"/>
    <property type="match status" value="1"/>
</dbReference>
<gene>
    <name evidence="4" type="ORF">KJ970_11940</name>
</gene>
<dbReference type="Pfam" id="PF13860">
    <property type="entry name" value="FlgD_ig"/>
    <property type="match status" value="1"/>
</dbReference>
<dbReference type="Proteomes" id="UP000777784">
    <property type="component" value="Unassembled WGS sequence"/>
</dbReference>
<evidence type="ECO:0000313" key="4">
    <source>
        <dbReference type="EMBL" id="MBU2691627.1"/>
    </source>
</evidence>
<keyword evidence="1" id="KW-1133">Transmembrane helix</keyword>